<accession>A0A413S9Q9</accession>
<name>A0A413S9Q9_9FIRM</name>
<evidence type="ECO:0000313" key="1">
    <source>
        <dbReference type="EMBL" id="RHA59627.1"/>
    </source>
</evidence>
<dbReference type="EMBL" id="QSFP01000065">
    <property type="protein sequence ID" value="RHA59627.1"/>
    <property type="molecule type" value="Genomic_DNA"/>
</dbReference>
<evidence type="ECO:0000313" key="2">
    <source>
        <dbReference type="Proteomes" id="UP000284465"/>
    </source>
</evidence>
<proteinExistence type="predicted"/>
<dbReference type="InterPro" id="IPR028897">
    <property type="entry name" value="Tox-HDC_dom"/>
</dbReference>
<dbReference type="GeneID" id="61433998"/>
<sequence length="149" mass="16320">MNGNEVSCISDFYDIENLAAIEDTRFYNEPTFYKVEVGGNQSVYVSTGNIRQSQFAEIVNQSSGDISIVSGMHGGPDGSLLSEYNGVSGKQLLNEDLKVWGDSLNIKIYNVSKLSSEELKSVIKSSDITICGWCFSERSKLLLEALGCL</sequence>
<protein>
    <submittedName>
        <fullName evidence="1">Uncharacterized protein</fullName>
    </submittedName>
</protein>
<dbReference type="Pfam" id="PF15656">
    <property type="entry name" value="Tox-HDC"/>
    <property type="match status" value="1"/>
</dbReference>
<dbReference type="Proteomes" id="UP000284465">
    <property type="component" value="Unassembled WGS sequence"/>
</dbReference>
<comment type="caution">
    <text evidence="1">The sequence shown here is derived from an EMBL/GenBank/DDBJ whole genome shotgun (WGS) entry which is preliminary data.</text>
</comment>
<dbReference type="AlphaFoldDB" id="A0A413S9Q9"/>
<reference evidence="1 2" key="1">
    <citation type="submission" date="2018-08" db="EMBL/GenBank/DDBJ databases">
        <title>A genome reference for cultivated species of the human gut microbiota.</title>
        <authorList>
            <person name="Zou Y."/>
            <person name="Xue W."/>
            <person name="Luo G."/>
        </authorList>
    </citation>
    <scope>NUCLEOTIDE SEQUENCE [LARGE SCALE GENOMIC DNA]</scope>
    <source>
        <strain evidence="1 2">AM43-11</strain>
    </source>
</reference>
<gene>
    <name evidence="1" type="ORF">DW927_20415</name>
</gene>
<organism evidence="1 2">
    <name type="scientific">Roseburia intestinalis</name>
    <dbReference type="NCBI Taxonomy" id="166486"/>
    <lineage>
        <taxon>Bacteria</taxon>
        <taxon>Bacillati</taxon>
        <taxon>Bacillota</taxon>
        <taxon>Clostridia</taxon>
        <taxon>Lachnospirales</taxon>
        <taxon>Lachnospiraceae</taxon>
        <taxon>Roseburia</taxon>
    </lineage>
</organism>
<dbReference type="RefSeq" id="WP_118592536.1">
    <property type="nucleotide sequence ID" value="NZ_CP102289.1"/>
</dbReference>